<evidence type="ECO:0000313" key="1">
    <source>
        <dbReference type="EMBL" id="CAH2089527.1"/>
    </source>
</evidence>
<reference evidence="1" key="1">
    <citation type="submission" date="2022-03" db="EMBL/GenBank/DDBJ databases">
        <authorList>
            <person name="Tunstrom K."/>
        </authorList>
    </citation>
    <scope>NUCLEOTIDE SEQUENCE</scope>
</reference>
<keyword evidence="2" id="KW-1185">Reference proteome</keyword>
<comment type="caution">
    <text evidence="1">The sequence shown here is derived from an EMBL/GenBank/DDBJ whole genome shotgun (WGS) entry which is preliminary data.</text>
</comment>
<proteinExistence type="predicted"/>
<dbReference type="EMBL" id="CAKOGL010000008">
    <property type="protein sequence ID" value="CAH2089527.1"/>
    <property type="molecule type" value="Genomic_DNA"/>
</dbReference>
<sequence length="122" mass="13838">MEYLWVFVLGYRPYSGSSSDKNSVTVVLSEELRNGLFDVNRCCDRLMWVKIEGVTTNLISAYTQSVCRAVDKEYFCQQIKDLLRAIPTAEGIFARWDLSGHAGRAAETCERVHGNFGYLTDL</sequence>
<name>A0AAU9TVH2_EUPED</name>
<organism evidence="1 2">
    <name type="scientific">Euphydryas editha</name>
    <name type="common">Edith's checkerspot</name>
    <dbReference type="NCBI Taxonomy" id="104508"/>
    <lineage>
        <taxon>Eukaryota</taxon>
        <taxon>Metazoa</taxon>
        <taxon>Ecdysozoa</taxon>
        <taxon>Arthropoda</taxon>
        <taxon>Hexapoda</taxon>
        <taxon>Insecta</taxon>
        <taxon>Pterygota</taxon>
        <taxon>Neoptera</taxon>
        <taxon>Endopterygota</taxon>
        <taxon>Lepidoptera</taxon>
        <taxon>Glossata</taxon>
        <taxon>Ditrysia</taxon>
        <taxon>Papilionoidea</taxon>
        <taxon>Nymphalidae</taxon>
        <taxon>Nymphalinae</taxon>
        <taxon>Euphydryas</taxon>
    </lineage>
</organism>
<dbReference type="Proteomes" id="UP001153954">
    <property type="component" value="Unassembled WGS sequence"/>
</dbReference>
<evidence type="ECO:0000313" key="2">
    <source>
        <dbReference type="Proteomes" id="UP001153954"/>
    </source>
</evidence>
<protein>
    <submittedName>
        <fullName evidence="1">Uncharacterized protein</fullName>
    </submittedName>
</protein>
<accession>A0AAU9TVH2</accession>
<gene>
    <name evidence="1" type="ORF">EEDITHA_LOCUS5574</name>
</gene>
<dbReference type="AlphaFoldDB" id="A0AAU9TVH2"/>